<dbReference type="PROSITE" id="PS50835">
    <property type="entry name" value="IG_LIKE"/>
    <property type="match status" value="1"/>
</dbReference>
<name>A0A182W8F9_9DIPT</name>
<accession>A0A182W8F9</accession>
<feature type="domain" description="Ig-like" evidence="1">
    <location>
        <begin position="52"/>
        <end position="111"/>
    </location>
</feature>
<reference evidence="3" key="1">
    <citation type="submission" date="2013-03" db="EMBL/GenBank/DDBJ databases">
        <title>The Genome Sequence of Anopheles minimus MINIMUS1.</title>
        <authorList>
            <consortium name="The Broad Institute Genomics Platform"/>
            <person name="Neafsey D.E."/>
            <person name="Walton C."/>
            <person name="Walker B."/>
            <person name="Young S.K."/>
            <person name="Zeng Q."/>
            <person name="Gargeya S."/>
            <person name="Fitzgerald M."/>
            <person name="Haas B."/>
            <person name="Abouelleil A."/>
            <person name="Allen A.W."/>
            <person name="Alvarado L."/>
            <person name="Arachchi H.M."/>
            <person name="Berlin A.M."/>
            <person name="Chapman S.B."/>
            <person name="Gainer-Dewar J."/>
            <person name="Goldberg J."/>
            <person name="Griggs A."/>
            <person name="Gujja S."/>
            <person name="Hansen M."/>
            <person name="Howarth C."/>
            <person name="Imamovic A."/>
            <person name="Ireland A."/>
            <person name="Larimer J."/>
            <person name="McCowan C."/>
            <person name="Murphy C."/>
            <person name="Pearson M."/>
            <person name="Poon T.W."/>
            <person name="Priest M."/>
            <person name="Roberts A."/>
            <person name="Saif S."/>
            <person name="Shea T."/>
            <person name="Sisk P."/>
            <person name="Sykes S."/>
            <person name="Wortman J."/>
            <person name="Nusbaum C."/>
            <person name="Birren B."/>
        </authorList>
    </citation>
    <scope>NUCLEOTIDE SEQUENCE [LARGE SCALE GENOMIC DNA]</scope>
    <source>
        <strain evidence="3">MINIMUS1</strain>
    </source>
</reference>
<dbReference type="Proteomes" id="UP000075920">
    <property type="component" value="Unassembled WGS sequence"/>
</dbReference>
<dbReference type="Pfam" id="PF13927">
    <property type="entry name" value="Ig_3"/>
    <property type="match status" value="1"/>
</dbReference>
<keyword evidence="3" id="KW-1185">Reference proteome</keyword>
<proteinExistence type="predicted"/>
<dbReference type="InterPro" id="IPR013783">
    <property type="entry name" value="Ig-like_fold"/>
</dbReference>
<protein>
    <submittedName>
        <fullName evidence="2">Ig-like domain-containing protein</fullName>
    </submittedName>
</protein>
<dbReference type="STRING" id="112268.A0A182W8F9"/>
<sequence length="111" mass="12333">MNITPNSPADHTARQDLVVAKRKLHSSAQLTLDGPLLKEIVPPGDKTPAGFPVIKQIPTIRVIETGHTAVMQCKATGSPPPKIYWIKDMKRVDMTNPRYSINSEVFVHSHR</sequence>
<evidence type="ECO:0000259" key="1">
    <source>
        <dbReference type="PROSITE" id="PS50835"/>
    </source>
</evidence>
<dbReference type="AlphaFoldDB" id="A0A182W8F9"/>
<dbReference type="Gene3D" id="2.60.40.10">
    <property type="entry name" value="Immunoglobulins"/>
    <property type="match status" value="1"/>
</dbReference>
<dbReference type="VEuPathDB" id="VectorBase:AMIN006633"/>
<evidence type="ECO:0000313" key="2">
    <source>
        <dbReference type="EnsemblMetazoa" id="AMIN006633-PA"/>
    </source>
</evidence>
<organism evidence="2 3">
    <name type="scientific">Anopheles minimus</name>
    <dbReference type="NCBI Taxonomy" id="112268"/>
    <lineage>
        <taxon>Eukaryota</taxon>
        <taxon>Metazoa</taxon>
        <taxon>Ecdysozoa</taxon>
        <taxon>Arthropoda</taxon>
        <taxon>Hexapoda</taxon>
        <taxon>Insecta</taxon>
        <taxon>Pterygota</taxon>
        <taxon>Neoptera</taxon>
        <taxon>Endopterygota</taxon>
        <taxon>Diptera</taxon>
        <taxon>Nematocera</taxon>
        <taxon>Culicoidea</taxon>
        <taxon>Culicidae</taxon>
        <taxon>Anophelinae</taxon>
        <taxon>Anopheles</taxon>
    </lineage>
</organism>
<dbReference type="EnsemblMetazoa" id="AMIN006633-RA">
    <property type="protein sequence ID" value="AMIN006633-PA"/>
    <property type="gene ID" value="AMIN006633"/>
</dbReference>
<dbReference type="InterPro" id="IPR007110">
    <property type="entry name" value="Ig-like_dom"/>
</dbReference>
<dbReference type="SUPFAM" id="SSF48726">
    <property type="entry name" value="Immunoglobulin"/>
    <property type="match status" value="1"/>
</dbReference>
<evidence type="ECO:0000313" key="3">
    <source>
        <dbReference type="Proteomes" id="UP000075920"/>
    </source>
</evidence>
<reference evidence="2" key="2">
    <citation type="submission" date="2020-05" db="UniProtKB">
        <authorList>
            <consortium name="EnsemblMetazoa"/>
        </authorList>
    </citation>
    <scope>IDENTIFICATION</scope>
    <source>
        <strain evidence="2">MINIMUS1</strain>
    </source>
</reference>
<dbReference type="InterPro" id="IPR036179">
    <property type="entry name" value="Ig-like_dom_sf"/>
</dbReference>